<dbReference type="EMBL" id="BEGY01000051">
    <property type="protein sequence ID" value="GAX80328.1"/>
    <property type="molecule type" value="Genomic_DNA"/>
</dbReference>
<gene>
    <name evidence="2" type="ORF">CEUSTIGMA_g7766.t1</name>
</gene>
<dbReference type="Proteomes" id="UP000232323">
    <property type="component" value="Unassembled WGS sequence"/>
</dbReference>
<feature type="region of interest" description="Disordered" evidence="1">
    <location>
        <begin position="82"/>
        <end position="101"/>
    </location>
</feature>
<evidence type="ECO:0000313" key="2">
    <source>
        <dbReference type="EMBL" id="GAX80328.1"/>
    </source>
</evidence>
<feature type="compositionally biased region" description="Polar residues" evidence="1">
    <location>
        <begin position="89"/>
        <end position="101"/>
    </location>
</feature>
<dbReference type="AlphaFoldDB" id="A0A250XB75"/>
<keyword evidence="3" id="KW-1185">Reference proteome</keyword>
<name>A0A250XB75_9CHLO</name>
<evidence type="ECO:0000313" key="3">
    <source>
        <dbReference type="Proteomes" id="UP000232323"/>
    </source>
</evidence>
<reference evidence="2 3" key="1">
    <citation type="submission" date="2017-08" db="EMBL/GenBank/DDBJ databases">
        <title>Acidophilic green algal genome provides insights into adaptation to an acidic environment.</title>
        <authorList>
            <person name="Hirooka S."/>
            <person name="Hirose Y."/>
            <person name="Kanesaki Y."/>
            <person name="Higuchi S."/>
            <person name="Fujiwara T."/>
            <person name="Onuma R."/>
            <person name="Era A."/>
            <person name="Ohbayashi R."/>
            <person name="Uzuka A."/>
            <person name="Nozaki H."/>
            <person name="Yoshikawa H."/>
            <person name="Miyagishima S.Y."/>
        </authorList>
    </citation>
    <scope>NUCLEOTIDE SEQUENCE [LARGE SCALE GENOMIC DNA]</scope>
    <source>
        <strain evidence="2 3">NIES-2499</strain>
    </source>
</reference>
<comment type="caution">
    <text evidence="2">The sequence shown here is derived from an EMBL/GenBank/DDBJ whole genome shotgun (WGS) entry which is preliminary data.</text>
</comment>
<sequence>MSSEIVSFGKHKGKTFEDAAKDDPYVCWALGVSDPSGPLKHFQEYLLSRLEESTPSSNRKRESTDDHFGSKDSHQTLNSFISPKKMRISTDSQPTSPTSVLSENINTDYVRRTMECWSCHKTTSVYSWKNHIWMQTEMDPLSSPEPKNINWRYTKTAGISYWANTCEHCNSVQGLLPASMRGGGVPQFESCIVS</sequence>
<feature type="compositionally biased region" description="Basic and acidic residues" evidence="1">
    <location>
        <begin position="59"/>
        <end position="74"/>
    </location>
</feature>
<feature type="region of interest" description="Disordered" evidence="1">
    <location>
        <begin position="52"/>
        <end position="76"/>
    </location>
</feature>
<evidence type="ECO:0000256" key="1">
    <source>
        <dbReference type="SAM" id="MobiDB-lite"/>
    </source>
</evidence>
<proteinExistence type="predicted"/>
<organism evidence="2 3">
    <name type="scientific">Chlamydomonas eustigma</name>
    <dbReference type="NCBI Taxonomy" id="1157962"/>
    <lineage>
        <taxon>Eukaryota</taxon>
        <taxon>Viridiplantae</taxon>
        <taxon>Chlorophyta</taxon>
        <taxon>core chlorophytes</taxon>
        <taxon>Chlorophyceae</taxon>
        <taxon>CS clade</taxon>
        <taxon>Chlamydomonadales</taxon>
        <taxon>Chlamydomonadaceae</taxon>
        <taxon>Chlamydomonas</taxon>
    </lineage>
</organism>
<protein>
    <submittedName>
        <fullName evidence="2">Uncharacterized protein</fullName>
    </submittedName>
</protein>
<accession>A0A250XB75</accession>